<keyword evidence="3" id="KW-1185">Reference proteome</keyword>
<dbReference type="AlphaFoldDB" id="A0A9N9I7Z2"/>
<feature type="compositionally biased region" description="Polar residues" evidence="1">
    <location>
        <begin position="150"/>
        <end position="164"/>
    </location>
</feature>
<sequence length="297" mass="34486">MGSQDTTIPVYKGAEVDDIEDFLFDYEGYAKAKKYDEETTCFRVYMHMPESSRAWVQKIVQTEKTWDNLKKENCRSGEKESVREYTNRYKAYAEVAGNKLRADEKRDWYVQGLKEPYQSKIESHCPKNYDKAKKKALEMGEYKRDKDLNKNNSFTGPDETAQSNKADMDIDSIVNRLAALSINRVEREEKLNRNEVEDMVKSLEGHIIKDCPKRDKENVQTNKGLDETYKDDSTQRIIHKVKNGHNLEAREVKPINCGNLNGLSFYGRISYWEAKNEQNDGTILGNDTYRSINEKGL</sequence>
<gene>
    <name evidence="2" type="ORF">DERYTH_LOCUS14582</name>
</gene>
<evidence type="ECO:0000313" key="3">
    <source>
        <dbReference type="Proteomes" id="UP000789405"/>
    </source>
</evidence>
<evidence type="ECO:0000313" key="2">
    <source>
        <dbReference type="EMBL" id="CAG8724357.1"/>
    </source>
</evidence>
<comment type="caution">
    <text evidence="2">The sequence shown here is derived from an EMBL/GenBank/DDBJ whole genome shotgun (WGS) entry which is preliminary data.</text>
</comment>
<dbReference type="EMBL" id="CAJVPY010011101">
    <property type="protein sequence ID" value="CAG8724357.1"/>
    <property type="molecule type" value="Genomic_DNA"/>
</dbReference>
<proteinExistence type="predicted"/>
<name>A0A9N9I7Z2_9GLOM</name>
<feature type="region of interest" description="Disordered" evidence="1">
    <location>
        <begin position="144"/>
        <end position="164"/>
    </location>
</feature>
<reference evidence="2" key="1">
    <citation type="submission" date="2021-06" db="EMBL/GenBank/DDBJ databases">
        <authorList>
            <person name="Kallberg Y."/>
            <person name="Tangrot J."/>
            <person name="Rosling A."/>
        </authorList>
    </citation>
    <scope>NUCLEOTIDE SEQUENCE</scope>
    <source>
        <strain evidence="2">MA453B</strain>
    </source>
</reference>
<protein>
    <submittedName>
        <fullName evidence="2">142_t:CDS:1</fullName>
    </submittedName>
</protein>
<accession>A0A9N9I7Z2</accession>
<evidence type="ECO:0000256" key="1">
    <source>
        <dbReference type="SAM" id="MobiDB-lite"/>
    </source>
</evidence>
<organism evidence="2 3">
    <name type="scientific">Dentiscutata erythropus</name>
    <dbReference type="NCBI Taxonomy" id="1348616"/>
    <lineage>
        <taxon>Eukaryota</taxon>
        <taxon>Fungi</taxon>
        <taxon>Fungi incertae sedis</taxon>
        <taxon>Mucoromycota</taxon>
        <taxon>Glomeromycotina</taxon>
        <taxon>Glomeromycetes</taxon>
        <taxon>Diversisporales</taxon>
        <taxon>Gigasporaceae</taxon>
        <taxon>Dentiscutata</taxon>
    </lineage>
</organism>
<dbReference type="Proteomes" id="UP000789405">
    <property type="component" value="Unassembled WGS sequence"/>
</dbReference>